<dbReference type="GO" id="GO:0000160">
    <property type="term" value="P:phosphorelay signal transduction system"/>
    <property type="evidence" value="ECO:0007669"/>
    <property type="project" value="InterPro"/>
</dbReference>
<keyword evidence="2 6" id="KW-0238">DNA-binding</keyword>
<dbReference type="Proteomes" id="UP000239352">
    <property type="component" value="Unassembled WGS sequence"/>
</dbReference>
<dbReference type="InterPro" id="IPR016032">
    <property type="entry name" value="Sig_transdc_resp-reg_C-effctor"/>
</dbReference>
<dbReference type="GO" id="GO:0006355">
    <property type="term" value="P:regulation of DNA-templated transcription"/>
    <property type="evidence" value="ECO:0007669"/>
    <property type="project" value="InterPro"/>
</dbReference>
<protein>
    <submittedName>
        <fullName evidence="6">DNA-binding response regulator</fullName>
    </submittedName>
</protein>
<evidence type="ECO:0000259" key="4">
    <source>
        <dbReference type="PROSITE" id="PS50043"/>
    </source>
</evidence>
<evidence type="ECO:0000256" key="2">
    <source>
        <dbReference type="ARBA" id="ARBA00023125"/>
    </source>
</evidence>
<dbReference type="SMART" id="SM00448">
    <property type="entry name" value="REC"/>
    <property type="match status" value="1"/>
</dbReference>
<evidence type="ECO:0000313" key="7">
    <source>
        <dbReference type="Proteomes" id="UP000239352"/>
    </source>
</evidence>
<dbReference type="PANTHER" id="PTHR45566:SF2">
    <property type="entry name" value="NARL SUBFAMILY"/>
    <property type="match status" value="1"/>
</dbReference>
<dbReference type="SMART" id="SM00421">
    <property type="entry name" value="HTH_LUXR"/>
    <property type="match status" value="1"/>
</dbReference>
<dbReference type="InterPro" id="IPR058245">
    <property type="entry name" value="NreC/VraR/RcsB-like_REC"/>
</dbReference>
<accession>A0A2T0GUP4</accession>
<comment type="caution">
    <text evidence="6">The sequence shown here is derived from an EMBL/GenBank/DDBJ whole genome shotgun (WGS) entry which is preliminary data.</text>
</comment>
<dbReference type="GO" id="GO:0003677">
    <property type="term" value="F:DNA binding"/>
    <property type="evidence" value="ECO:0007669"/>
    <property type="project" value="UniProtKB-KW"/>
</dbReference>
<keyword evidence="7" id="KW-1185">Reference proteome</keyword>
<proteinExistence type="predicted"/>
<dbReference type="PRINTS" id="PR00038">
    <property type="entry name" value="HTHLUXR"/>
</dbReference>
<dbReference type="InParanoid" id="A0A2T0GUP4"/>
<dbReference type="InterPro" id="IPR051015">
    <property type="entry name" value="EvgA-like"/>
</dbReference>
<gene>
    <name evidence="6" type="ORF">CEP50_13325</name>
</gene>
<dbReference type="PROSITE" id="PS50043">
    <property type="entry name" value="HTH_LUXR_2"/>
    <property type="match status" value="1"/>
</dbReference>
<dbReference type="SUPFAM" id="SSF46894">
    <property type="entry name" value="C-terminal effector domain of the bipartite response regulators"/>
    <property type="match status" value="1"/>
</dbReference>
<evidence type="ECO:0000259" key="5">
    <source>
        <dbReference type="PROSITE" id="PS50110"/>
    </source>
</evidence>
<name>A0A2T0GUP4_ACTMO</name>
<dbReference type="CDD" id="cd17535">
    <property type="entry name" value="REC_NarL-like"/>
    <property type="match status" value="1"/>
</dbReference>
<dbReference type="RefSeq" id="WP_106114278.1">
    <property type="nucleotide sequence ID" value="NZ_PVSR01000024.1"/>
</dbReference>
<evidence type="ECO:0000256" key="3">
    <source>
        <dbReference type="PROSITE-ProRule" id="PRU00169"/>
    </source>
</evidence>
<evidence type="ECO:0000313" key="6">
    <source>
        <dbReference type="EMBL" id="PRW62817.1"/>
    </source>
</evidence>
<dbReference type="AlphaFoldDB" id="A0A2T0GUP4"/>
<keyword evidence="1" id="KW-0597">Phosphoprotein</keyword>
<reference evidence="6 7" key="1">
    <citation type="submission" date="2018-03" db="EMBL/GenBank/DDBJ databases">
        <title>Actinopolyspora mortivallis from Sahara, screening for active biomolecules.</title>
        <authorList>
            <person name="Selama O."/>
            <person name="Wellington E.M.H."/>
            <person name="Hacene H."/>
        </authorList>
    </citation>
    <scope>NUCLEOTIDE SEQUENCE [LARGE SCALE GENOMIC DNA]</scope>
    <source>
        <strain evidence="6 7">M5A</strain>
    </source>
</reference>
<sequence>MARLVLGDDHAVFVDALVTVLPQRGIEVLATADTIEGTVGVVRDNAPDVCLVERFFVDGDSLDFLHEIMAAGGPHMRVVLLTADREPAAVRRAMRAGAAGYVNKMCGLTALVEAVRKVCSGQPVTRLPALAQRRICGEDRGRGAPLEELTPREHECLRLLATGAHTANMARSLGISTATVRSHVQGLLTKLGVHSRLEAVTLAIRHSLLDSGDAAERQR</sequence>
<dbReference type="CDD" id="cd06170">
    <property type="entry name" value="LuxR_C_like"/>
    <property type="match status" value="1"/>
</dbReference>
<dbReference type="EMBL" id="PVSR01000024">
    <property type="protein sequence ID" value="PRW62817.1"/>
    <property type="molecule type" value="Genomic_DNA"/>
</dbReference>
<dbReference type="PROSITE" id="PS50110">
    <property type="entry name" value="RESPONSE_REGULATORY"/>
    <property type="match status" value="1"/>
</dbReference>
<dbReference type="Pfam" id="PF00196">
    <property type="entry name" value="GerE"/>
    <property type="match status" value="1"/>
</dbReference>
<dbReference type="Pfam" id="PF00072">
    <property type="entry name" value="Response_reg"/>
    <property type="match status" value="1"/>
</dbReference>
<dbReference type="STRING" id="1050202.GCA_000384035_01925"/>
<feature type="domain" description="Response regulatory" evidence="5">
    <location>
        <begin position="3"/>
        <end position="119"/>
    </location>
</feature>
<dbReference type="SUPFAM" id="SSF52172">
    <property type="entry name" value="CheY-like"/>
    <property type="match status" value="1"/>
</dbReference>
<dbReference type="Gene3D" id="3.40.50.2300">
    <property type="match status" value="1"/>
</dbReference>
<dbReference type="PANTHER" id="PTHR45566">
    <property type="entry name" value="HTH-TYPE TRANSCRIPTIONAL REGULATOR YHJB-RELATED"/>
    <property type="match status" value="1"/>
</dbReference>
<evidence type="ECO:0000256" key="1">
    <source>
        <dbReference type="ARBA" id="ARBA00022553"/>
    </source>
</evidence>
<feature type="domain" description="HTH luxR-type" evidence="4">
    <location>
        <begin position="142"/>
        <end position="207"/>
    </location>
</feature>
<comment type="caution">
    <text evidence="3">Lacks conserved residue(s) required for the propagation of feature annotation.</text>
</comment>
<dbReference type="InterPro" id="IPR001789">
    <property type="entry name" value="Sig_transdc_resp-reg_receiver"/>
</dbReference>
<dbReference type="InterPro" id="IPR000792">
    <property type="entry name" value="Tscrpt_reg_LuxR_C"/>
</dbReference>
<organism evidence="6 7">
    <name type="scientific">Actinopolyspora mortivallis</name>
    <dbReference type="NCBI Taxonomy" id="33906"/>
    <lineage>
        <taxon>Bacteria</taxon>
        <taxon>Bacillati</taxon>
        <taxon>Actinomycetota</taxon>
        <taxon>Actinomycetes</taxon>
        <taxon>Actinopolysporales</taxon>
        <taxon>Actinopolysporaceae</taxon>
        <taxon>Actinopolyspora</taxon>
    </lineage>
</organism>
<dbReference type="InterPro" id="IPR011006">
    <property type="entry name" value="CheY-like_superfamily"/>
</dbReference>